<dbReference type="SMART" id="SM00829">
    <property type="entry name" value="PKS_ER"/>
    <property type="match status" value="1"/>
</dbReference>
<evidence type="ECO:0000313" key="3">
    <source>
        <dbReference type="EMBL" id="TPX09182.1"/>
    </source>
</evidence>
<evidence type="ECO:0000259" key="1">
    <source>
        <dbReference type="SMART" id="SM00829"/>
    </source>
</evidence>
<dbReference type="Pfam" id="PF08240">
    <property type="entry name" value="ADH_N"/>
    <property type="match status" value="1"/>
</dbReference>
<keyword evidence="4" id="KW-1185">Reference proteome</keyword>
<feature type="domain" description="Enoyl reductase (ER)" evidence="1">
    <location>
        <begin position="15"/>
        <end position="329"/>
    </location>
</feature>
<reference evidence="2 4" key="1">
    <citation type="submission" date="2019-06" db="EMBL/GenBank/DDBJ databases">
        <title>Draft genome sequence of the filamentous fungus Phialemoniopsis curvata isolated from diesel fuel.</title>
        <authorList>
            <person name="Varaljay V.A."/>
            <person name="Lyon W.J."/>
            <person name="Crouch A.L."/>
            <person name="Drake C.E."/>
            <person name="Hollomon J.M."/>
            <person name="Nadeau L.J."/>
            <person name="Nunn H.S."/>
            <person name="Stevenson B.S."/>
            <person name="Bojanowski C.L."/>
            <person name="Crookes-Goodson W.J."/>
        </authorList>
    </citation>
    <scope>NUCLEOTIDE SEQUENCE [LARGE SCALE GENOMIC DNA]</scope>
    <source>
        <strain evidence="2 4">D216</strain>
    </source>
</reference>
<dbReference type="InterPro" id="IPR052733">
    <property type="entry name" value="Chloroplast_QOR"/>
</dbReference>
<dbReference type="STRING" id="1093900.A0A507AGX4"/>
<sequence length="329" mass="34092">MDLPMKAWVIAHNGAPAKALSLRTVSAPRPPRRAEVLVRVTHAALNPADHAYLKVIPSWLPNRWGAATGLDFAGEVVAAGPDVPAGSPVGKGAKVCGALSVPLVFWGAGSLAEYVTVPAALVVPQPEGWGGARSAGGFGVASQTAHIMVKAAGGRGRLGPGARVMVIGASGGVGSVLVQVASNLGAEVVGVCSAGNHEMVQKLGAAEMVDYTAHNPLPKHLAQEYGSRQFDFIFDCVGSHHIYVGSPAYLKPEGAFINIAGDPANAIGIMAGLFLPRFLGGVPRRYKMLALSPSGDNAREVAKWVQDGLLKEILIDSEYSMDDAVKVSL</sequence>
<dbReference type="OrthoDB" id="3509362at2759"/>
<dbReference type="Gene3D" id="3.40.50.720">
    <property type="entry name" value="NAD(P)-binding Rossmann-like Domain"/>
    <property type="match status" value="1"/>
</dbReference>
<comment type="caution">
    <text evidence="2">The sequence shown here is derived from an EMBL/GenBank/DDBJ whole genome shotgun (WGS) entry which is preliminary data.</text>
</comment>
<evidence type="ECO:0000313" key="2">
    <source>
        <dbReference type="EMBL" id="TPX09095.1"/>
    </source>
</evidence>
<name>A0A507AGX4_9PEZI</name>
<dbReference type="InterPro" id="IPR036291">
    <property type="entry name" value="NAD(P)-bd_dom_sf"/>
</dbReference>
<protein>
    <recommendedName>
        <fullName evidence="1">Enoyl reductase (ER) domain-containing protein</fullName>
    </recommendedName>
</protein>
<dbReference type="PANTHER" id="PTHR44013">
    <property type="entry name" value="ZINC-TYPE ALCOHOL DEHYDROGENASE-LIKE PROTEIN C16A3.02C"/>
    <property type="match status" value="1"/>
</dbReference>
<organism evidence="2 4">
    <name type="scientific">Thyridium curvatum</name>
    <dbReference type="NCBI Taxonomy" id="1093900"/>
    <lineage>
        <taxon>Eukaryota</taxon>
        <taxon>Fungi</taxon>
        <taxon>Dikarya</taxon>
        <taxon>Ascomycota</taxon>
        <taxon>Pezizomycotina</taxon>
        <taxon>Sordariomycetes</taxon>
        <taxon>Sordariomycetidae</taxon>
        <taxon>Thyridiales</taxon>
        <taxon>Thyridiaceae</taxon>
        <taxon>Thyridium</taxon>
    </lineage>
</organism>
<dbReference type="EMBL" id="SKBQ01000006">
    <property type="protein sequence ID" value="TPX09182.1"/>
    <property type="molecule type" value="Genomic_DNA"/>
</dbReference>
<dbReference type="RefSeq" id="XP_030990806.1">
    <property type="nucleotide sequence ID" value="XM_031135647.1"/>
</dbReference>
<dbReference type="SUPFAM" id="SSF51735">
    <property type="entry name" value="NAD(P)-binding Rossmann-fold domains"/>
    <property type="match status" value="1"/>
</dbReference>
<dbReference type="GeneID" id="41969002"/>
<dbReference type="AlphaFoldDB" id="A0A507AGX4"/>
<dbReference type="PANTHER" id="PTHR44013:SF1">
    <property type="entry name" value="ZINC-TYPE ALCOHOL DEHYDROGENASE-LIKE PROTEIN C16A3.02C"/>
    <property type="match status" value="1"/>
</dbReference>
<accession>A0A507AGX4</accession>
<dbReference type="Proteomes" id="UP000319257">
    <property type="component" value="Unassembled WGS sequence"/>
</dbReference>
<dbReference type="InterPro" id="IPR013154">
    <property type="entry name" value="ADH-like_N"/>
</dbReference>
<gene>
    <name evidence="2" type="ORF">E0L32_001555</name>
    <name evidence="3" type="ORF">E0L32_001642</name>
</gene>
<dbReference type="InParanoid" id="A0A507AGX4"/>
<dbReference type="Pfam" id="PF00107">
    <property type="entry name" value="ADH_zinc_N"/>
    <property type="match status" value="1"/>
</dbReference>
<dbReference type="EMBL" id="SKBQ01000006">
    <property type="protein sequence ID" value="TPX09095.1"/>
    <property type="molecule type" value="Genomic_DNA"/>
</dbReference>
<dbReference type="Gene3D" id="3.90.180.10">
    <property type="entry name" value="Medium-chain alcohol dehydrogenases, catalytic domain"/>
    <property type="match status" value="1"/>
</dbReference>
<dbReference type="CDD" id="cd08267">
    <property type="entry name" value="MDR1"/>
    <property type="match status" value="1"/>
</dbReference>
<dbReference type="GO" id="GO:0016491">
    <property type="term" value="F:oxidoreductase activity"/>
    <property type="evidence" value="ECO:0007669"/>
    <property type="project" value="InterPro"/>
</dbReference>
<dbReference type="InterPro" id="IPR020843">
    <property type="entry name" value="ER"/>
</dbReference>
<proteinExistence type="predicted"/>
<dbReference type="FunCoup" id="A0A507AGX4">
    <property type="interactions" value="130"/>
</dbReference>
<dbReference type="InterPro" id="IPR013149">
    <property type="entry name" value="ADH-like_C"/>
</dbReference>
<dbReference type="InterPro" id="IPR011032">
    <property type="entry name" value="GroES-like_sf"/>
</dbReference>
<dbReference type="SUPFAM" id="SSF50129">
    <property type="entry name" value="GroES-like"/>
    <property type="match status" value="1"/>
</dbReference>
<evidence type="ECO:0000313" key="4">
    <source>
        <dbReference type="Proteomes" id="UP000319257"/>
    </source>
</evidence>